<gene>
    <name evidence="9" type="ORF">METZ01_LOCUS283616</name>
</gene>
<dbReference type="GO" id="GO:0005829">
    <property type="term" value="C:cytosol"/>
    <property type="evidence" value="ECO:0007669"/>
    <property type="project" value="TreeGrafter"/>
</dbReference>
<evidence type="ECO:0000313" key="9">
    <source>
        <dbReference type="EMBL" id="SVC30762.1"/>
    </source>
</evidence>
<feature type="domain" description="Isopropylmalate dehydrogenase-like" evidence="8">
    <location>
        <begin position="4"/>
        <end position="162"/>
    </location>
</feature>
<dbReference type="AlphaFoldDB" id="A0A382L686"/>
<dbReference type="InterPro" id="IPR024084">
    <property type="entry name" value="IsoPropMal-DH-like_dom"/>
</dbReference>
<dbReference type="EMBL" id="UINC01084272">
    <property type="protein sequence ID" value="SVC30762.1"/>
    <property type="molecule type" value="Genomic_DNA"/>
</dbReference>
<dbReference type="GO" id="GO:0003862">
    <property type="term" value="F:3-isopropylmalate dehydrogenase activity"/>
    <property type="evidence" value="ECO:0007669"/>
    <property type="project" value="InterPro"/>
</dbReference>
<keyword evidence="6" id="KW-0520">NAD</keyword>
<dbReference type="SUPFAM" id="SSF53659">
    <property type="entry name" value="Isocitrate/Isopropylmalate dehydrogenase-like"/>
    <property type="match status" value="1"/>
</dbReference>
<evidence type="ECO:0000256" key="5">
    <source>
        <dbReference type="ARBA" id="ARBA00023002"/>
    </source>
</evidence>
<dbReference type="GO" id="GO:0046872">
    <property type="term" value="F:metal ion binding"/>
    <property type="evidence" value="ECO:0007669"/>
    <property type="project" value="UniProtKB-KW"/>
</dbReference>
<dbReference type="PANTHER" id="PTHR42979:SF1">
    <property type="entry name" value="3-ISOPROPYLMALATE DEHYDROGENASE"/>
    <property type="match status" value="1"/>
</dbReference>
<evidence type="ECO:0000256" key="2">
    <source>
        <dbReference type="ARBA" id="ARBA00022605"/>
    </source>
</evidence>
<keyword evidence="2" id="KW-0028">Amino-acid biosynthesis</keyword>
<evidence type="ECO:0000256" key="3">
    <source>
        <dbReference type="ARBA" id="ARBA00022723"/>
    </source>
</evidence>
<protein>
    <recommendedName>
        <fullName evidence="8">Isopropylmalate dehydrogenase-like domain-containing protein</fullName>
    </recommendedName>
</protein>
<evidence type="ECO:0000259" key="8">
    <source>
        <dbReference type="SMART" id="SM01329"/>
    </source>
</evidence>
<dbReference type="PANTHER" id="PTHR42979">
    <property type="entry name" value="3-ISOPROPYLMALATE DEHYDROGENASE"/>
    <property type="match status" value="1"/>
</dbReference>
<feature type="non-terminal residue" evidence="9">
    <location>
        <position position="162"/>
    </location>
</feature>
<evidence type="ECO:0000256" key="1">
    <source>
        <dbReference type="ARBA" id="ARBA00022430"/>
    </source>
</evidence>
<evidence type="ECO:0000256" key="7">
    <source>
        <dbReference type="ARBA" id="ARBA00023304"/>
    </source>
</evidence>
<dbReference type="GO" id="GO:0009098">
    <property type="term" value="P:L-leucine biosynthetic process"/>
    <property type="evidence" value="ECO:0007669"/>
    <property type="project" value="UniProtKB-KW"/>
</dbReference>
<proteinExistence type="predicted"/>
<dbReference type="Pfam" id="PF00180">
    <property type="entry name" value="Iso_dh"/>
    <property type="match status" value="1"/>
</dbReference>
<organism evidence="9">
    <name type="scientific">marine metagenome</name>
    <dbReference type="NCBI Taxonomy" id="408172"/>
    <lineage>
        <taxon>unclassified sequences</taxon>
        <taxon>metagenomes</taxon>
        <taxon>ecological metagenomes</taxon>
    </lineage>
</organism>
<dbReference type="InterPro" id="IPR004429">
    <property type="entry name" value="Isopropylmalate_DH"/>
</dbReference>
<name>A0A382L686_9ZZZZ</name>
<accession>A0A382L686</accession>
<sequence length="162" mass="17230">MRAKIALLPGDGIGPEVIDGAAKVLDAVAQRYGHTLSMTRSLVGAAALRAGEPPLPSATLDECLTADAVLLGAVGDPEFSSGSREQRPETALLDLRQALGVYANLRPAKVWPGLEDGGSLKPERLRGLDVLIVRELTGGIYYGEPRGRTDDRTVAFDTMRYS</sequence>
<evidence type="ECO:0000256" key="6">
    <source>
        <dbReference type="ARBA" id="ARBA00023027"/>
    </source>
</evidence>
<keyword evidence="7" id="KW-0100">Branched-chain amino acid biosynthesis</keyword>
<keyword evidence="5" id="KW-0560">Oxidoreductase</keyword>
<keyword evidence="3" id="KW-0479">Metal-binding</keyword>
<dbReference type="Gene3D" id="3.40.718.10">
    <property type="entry name" value="Isopropylmalate Dehydrogenase"/>
    <property type="match status" value="1"/>
</dbReference>
<reference evidence="9" key="1">
    <citation type="submission" date="2018-05" db="EMBL/GenBank/DDBJ databases">
        <authorList>
            <person name="Lanie J.A."/>
            <person name="Ng W.-L."/>
            <person name="Kazmierczak K.M."/>
            <person name="Andrzejewski T.M."/>
            <person name="Davidsen T.M."/>
            <person name="Wayne K.J."/>
            <person name="Tettelin H."/>
            <person name="Glass J.I."/>
            <person name="Rusch D."/>
            <person name="Podicherti R."/>
            <person name="Tsui H.-C.T."/>
            <person name="Winkler M.E."/>
        </authorList>
    </citation>
    <scope>NUCLEOTIDE SEQUENCE</scope>
</reference>
<keyword evidence="1" id="KW-0432">Leucine biosynthesis</keyword>
<keyword evidence="4" id="KW-0460">Magnesium</keyword>
<evidence type="ECO:0000256" key="4">
    <source>
        <dbReference type="ARBA" id="ARBA00022842"/>
    </source>
</evidence>
<dbReference type="SMART" id="SM01329">
    <property type="entry name" value="Iso_dh"/>
    <property type="match status" value="1"/>
</dbReference>